<comment type="caution">
    <text evidence="1">The sequence shown here is derived from an EMBL/GenBank/DDBJ whole genome shotgun (WGS) entry which is preliminary data.</text>
</comment>
<proteinExistence type="predicted"/>
<accession>A0AAV8UBL8</accession>
<evidence type="ECO:0000313" key="2">
    <source>
        <dbReference type="Proteomes" id="UP001159364"/>
    </source>
</evidence>
<dbReference type="EMBL" id="JAIWQS010000008">
    <property type="protein sequence ID" value="KAJ8898642.1"/>
    <property type="molecule type" value="Genomic_DNA"/>
</dbReference>
<gene>
    <name evidence="1" type="ORF">K2173_004626</name>
</gene>
<name>A0AAV8UBL8_9ROSI</name>
<dbReference type="PANTHER" id="PTHR14237:SF80">
    <property type="entry name" value="MOLYBDENUM COFACTOR SULFURASE"/>
    <property type="match status" value="1"/>
</dbReference>
<organism evidence="1 2">
    <name type="scientific">Erythroxylum novogranatense</name>
    <dbReference type="NCBI Taxonomy" id="1862640"/>
    <lineage>
        <taxon>Eukaryota</taxon>
        <taxon>Viridiplantae</taxon>
        <taxon>Streptophyta</taxon>
        <taxon>Embryophyta</taxon>
        <taxon>Tracheophyta</taxon>
        <taxon>Spermatophyta</taxon>
        <taxon>Magnoliopsida</taxon>
        <taxon>eudicotyledons</taxon>
        <taxon>Gunneridae</taxon>
        <taxon>Pentapetalae</taxon>
        <taxon>rosids</taxon>
        <taxon>fabids</taxon>
        <taxon>Malpighiales</taxon>
        <taxon>Erythroxylaceae</taxon>
        <taxon>Erythroxylum</taxon>
    </lineage>
</organism>
<keyword evidence="2" id="KW-1185">Reference proteome</keyword>
<reference evidence="1 2" key="1">
    <citation type="submission" date="2021-09" db="EMBL/GenBank/DDBJ databases">
        <title>Genomic insights and catalytic innovation underlie evolution of tropane alkaloids biosynthesis.</title>
        <authorList>
            <person name="Wang Y.-J."/>
            <person name="Tian T."/>
            <person name="Huang J.-P."/>
            <person name="Huang S.-X."/>
        </authorList>
    </citation>
    <scope>NUCLEOTIDE SEQUENCE [LARGE SCALE GENOMIC DNA]</scope>
    <source>
        <strain evidence="1">KIB-2018</strain>
        <tissue evidence="1">Leaf</tissue>
    </source>
</reference>
<dbReference type="AlphaFoldDB" id="A0AAV8UBL8"/>
<dbReference type="Proteomes" id="UP001159364">
    <property type="component" value="Linkage Group LG08"/>
</dbReference>
<sequence length="276" mass="32023">MDELNGLLGEFGSVIKELDYTIRFFTTLHKRGRIEWDADISNTSINKNPIAFLMSKFYMAMPLIYVSYFVGEARFSCWLESFPWSHDSCFMYTMENHNSVLGIREYALSQGAATCAVDVENPSCCCQPSTNHSNSVKILQHPVQRRNKAKIMEGRPTGDTYNLFAFPSECNFSGLRFGLDLVKSVKEESEKILEGSPYFNEITIYIKLKLLIDKMSPSFKKTYFSGGNRCRFICDMDFVKRREGIEELLRMVQHHFEHIIYTPWIQNSQFPNQIRN</sequence>
<protein>
    <submittedName>
        <fullName evidence="1">Uncharacterized protein</fullName>
    </submittedName>
</protein>
<evidence type="ECO:0000313" key="1">
    <source>
        <dbReference type="EMBL" id="KAJ8898642.1"/>
    </source>
</evidence>
<dbReference type="PANTHER" id="PTHR14237">
    <property type="entry name" value="MOLYBDOPTERIN COFACTOR SULFURASE MOSC"/>
    <property type="match status" value="1"/>
</dbReference>